<protein>
    <recommendedName>
        <fullName evidence="1">Fatty acyl-CoA reductase</fullName>
        <ecNumber evidence="1">1.2.1.84</ecNumber>
    </recommendedName>
</protein>
<proteinExistence type="inferred from homology"/>
<gene>
    <name evidence="3" type="ORF">H5410_045647</name>
</gene>
<keyword evidence="1" id="KW-0521">NADP</keyword>
<comment type="caution">
    <text evidence="3">The sequence shown here is derived from an EMBL/GenBank/DDBJ whole genome shotgun (WGS) entry which is preliminary data.</text>
</comment>
<feature type="domain" description="Thioester reductase (TE)" evidence="2">
    <location>
        <begin position="6"/>
        <end position="98"/>
    </location>
</feature>
<accession>A0A9J5XC74</accession>
<dbReference type="InterPro" id="IPR013120">
    <property type="entry name" value="FAR_NAD-bd"/>
</dbReference>
<dbReference type="InterPro" id="IPR026055">
    <property type="entry name" value="FAR"/>
</dbReference>
<dbReference type="Gene3D" id="3.40.50.720">
    <property type="entry name" value="NAD(P)-binding Rossmann-like Domain"/>
    <property type="match status" value="1"/>
</dbReference>
<dbReference type="Pfam" id="PF07993">
    <property type="entry name" value="NAD_binding_4"/>
    <property type="match status" value="1"/>
</dbReference>
<evidence type="ECO:0000259" key="2">
    <source>
        <dbReference type="Pfam" id="PF07993"/>
    </source>
</evidence>
<feature type="non-terminal residue" evidence="3">
    <location>
        <position position="191"/>
    </location>
</feature>
<keyword evidence="4" id="KW-1185">Reference proteome</keyword>
<sequence length="191" mass="22002">MLIKYNRAKVYGWHNTYTFTKAIEEMVIDSLREDIPTFIIRPSGITTSYVEPFPGWIQGFKGFDPLIVFYGKGEYPCALYDPNCLIDVVLVDVVVNATMAAIAKHGYIQNPEINVYHIASSYVNPFLVSQLFDYCYELCSSSPFVNSKGDEVKVEKMKYFDNMSDFSNYILKKLLKQHDEVQDLIEVEPFK</sequence>
<reference evidence="3 4" key="1">
    <citation type="submission" date="2020-09" db="EMBL/GenBank/DDBJ databases">
        <title>De no assembly of potato wild relative species, Solanum commersonii.</title>
        <authorList>
            <person name="Cho K."/>
        </authorList>
    </citation>
    <scope>NUCLEOTIDE SEQUENCE [LARGE SCALE GENOMIC DNA]</scope>
    <source>
        <strain evidence="3">LZ3.2</strain>
        <tissue evidence="3">Leaf</tissue>
    </source>
</reference>
<evidence type="ECO:0000256" key="1">
    <source>
        <dbReference type="RuleBase" id="RU363097"/>
    </source>
</evidence>
<dbReference type="OrthoDB" id="1725519at2759"/>
<comment type="function">
    <text evidence="1">Catalyzes the reduction of fatty acyl-CoA to fatty alcohols.</text>
</comment>
<dbReference type="InterPro" id="IPR036291">
    <property type="entry name" value="NAD(P)-bd_dom_sf"/>
</dbReference>
<organism evidence="3 4">
    <name type="scientific">Solanum commersonii</name>
    <name type="common">Commerson's wild potato</name>
    <name type="synonym">Commerson's nightshade</name>
    <dbReference type="NCBI Taxonomy" id="4109"/>
    <lineage>
        <taxon>Eukaryota</taxon>
        <taxon>Viridiplantae</taxon>
        <taxon>Streptophyta</taxon>
        <taxon>Embryophyta</taxon>
        <taxon>Tracheophyta</taxon>
        <taxon>Spermatophyta</taxon>
        <taxon>Magnoliopsida</taxon>
        <taxon>eudicotyledons</taxon>
        <taxon>Gunneridae</taxon>
        <taxon>Pentapetalae</taxon>
        <taxon>asterids</taxon>
        <taxon>lamiids</taxon>
        <taxon>Solanales</taxon>
        <taxon>Solanaceae</taxon>
        <taxon>Solanoideae</taxon>
        <taxon>Solaneae</taxon>
        <taxon>Solanum</taxon>
    </lineage>
</organism>
<evidence type="ECO:0000313" key="4">
    <source>
        <dbReference type="Proteomes" id="UP000824120"/>
    </source>
</evidence>
<dbReference type="SUPFAM" id="SSF51735">
    <property type="entry name" value="NAD(P)-binding Rossmann-fold domains"/>
    <property type="match status" value="1"/>
</dbReference>
<keyword evidence="1" id="KW-0443">Lipid metabolism</keyword>
<dbReference type="AlphaFoldDB" id="A0A9J5XC74"/>
<dbReference type="PANTHER" id="PTHR11011:SF95">
    <property type="entry name" value="FATTY ACYL-COA REDUCTASE"/>
    <property type="match status" value="1"/>
</dbReference>
<keyword evidence="1" id="KW-0560">Oxidoreductase</keyword>
<dbReference type="GO" id="GO:0080019">
    <property type="term" value="F:alcohol-forming very long-chain fatty acyl-CoA reductase activity"/>
    <property type="evidence" value="ECO:0007669"/>
    <property type="project" value="InterPro"/>
</dbReference>
<dbReference type="GO" id="GO:0102965">
    <property type="term" value="F:alcohol-forming long-chain fatty acyl-CoA reductase activity"/>
    <property type="evidence" value="ECO:0007669"/>
    <property type="project" value="UniProtKB-EC"/>
</dbReference>
<keyword evidence="1" id="KW-0444">Lipid biosynthesis</keyword>
<dbReference type="PANTHER" id="PTHR11011">
    <property type="entry name" value="MALE STERILITY PROTEIN 2-RELATED"/>
    <property type="match status" value="1"/>
</dbReference>
<dbReference type="EC" id="1.2.1.84" evidence="1"/>
<comment type="catalytic activity">
    <reaction evidence="1">
        <text>a long-chain fatty acyl-CoA + 2 NADPH + 2 H(+) = a long-chain primary fatty alcohol + 2 NADP(+) + CoA</text>
        <dbReference type="Rhea" id="RHEA:52716"/>
        <dbReference type="ChEBI" id="CHEBI:15378"/>
        <dbReference type="ChEBI" id="CHEBI:57287"/>
        <dbReference type="ChEBI" id="CHEBI:57783"/>
        <dbReference type="ChEBI" id="CHEBI:58349"/>
        <dbReference type="ChEBI" id="CHEBI:77396"/>
        <dbReference type="ChEBI" id="CHEBI:83139"/>
        <dbReference type="EC" id="1.2.1.84"/>
    </reaction>
</comment>
<evidence type="ECO:0000313" key="3">
    <source>
        <dbReference type="EMBL" id="KAG5585213.1"/>
    </source>
</evidence>
<dbReference type="Proteomes" id="UP000824120">
    <property type="component" value="Chromosome 9"/>
</dbReference>
<dbReference type="GO" id="GO:0035336">
    <property type="term" value="P:long-chain fatty-acyl-CoA metabolic process"/>
    <property type="evidence" value="ECO:0007669"/>
    <property type="project" value="TreeGrafter"/>
</dbReference>
<comment type="similarity">
    <text evidence="1">Belongs to the fatty acyl-CoA reductase family.</text>
</comment>
<name>A0A9J5XC74_SOLCO</name>
<dbReference type="GO" id="GO:0010345">
    <property type="term" value="P:suberin biosynthetic process"/>
    <property type="evidence" value="ECO:0007669"/>
    <property type="project" value="TreeGrafter"/>
</dbReference>
<dbReference type="EMBL" id="JACXVP010000009">
    <property type="protein sequence ID" value="KAG5585213.1"/>
    <property type="molecule type" value="Genomic_DNA"/>
</dbReference>